<evidence type="ECO:0000256" key="6">
    <source>
        <dbReference type="SAM" id="MobiDB-lite"/>
    </source>
</evidence>
<dbReference type="InterPro" id="IPR013324">
    <property type="entry name" value="RNA_pol_sigma_r3/r4-like"/>
</dbReference>
<evidence type="ECO:0000313" key="9">
    <source>
        <dbReference type="Proteomes" id="UP000265916"/>
    </source>
</evidence>
<dbReference type="InterPro" id="IPR050813">
    <property type="entry name" value="Sigma-70_Factor"/>
</dbReference>
<evidence type="ECO:0000256" key="5">
    <source>
        <dbReference type="ARBA" id="ARBA00023163"/>
    </source>
</evidence>
<dbReference type="InterPro" id="IPR000943">
    <property type="entry name" value="RNA_pol_sigma70"/>
</dbReference>
<evidence type="ECO:0000259" key="7">
    <source>
        <dbReference type="PROSITE" id="PS00716"/>
    </source>
</evidence>
<accession>A0A3A1YPY5</accession>
<dbReference type="PANTHER" id="PTHR30376:SF3">
    <property type="entry name" value="RNA POLYMERASE SIGMA FACTOR RPOH"/>
    <property type="match status" value="1"/>
</dbReference>
<evidence type="ECO:0000256" key="1">
    <source>
        <dbReference type="ARBA" id="ARBA00007788"/>
    </source>
</evidence>
<feature type="compositionally biased region" description="Basic and acidic residues" evidence="6">
    <location>
        <begin position="1"/>
        <end position="11"/>
    </location>
</feature>
<dbReference type="GO" id="GO:0006352">
    <property type="term" value="P:DNA-templated transcription initiation"/>
    <property type="evidence" value="ECO:0007669"/>
    <property type="project" value="InterPro"/>
</dbReference>
<dbReference type="SUPFAM" id="SSF88659">
    <property type="entry name" value="Sigma3 and sigma4 domains of RNA polymerase sigma factors"/>
    <property type="match status" value="1"/>
</dbReference>
<name>A0A3A1YPY5_9GAMM</name>
<dbReference type="Gene3D" id="1.20.140.160">
    <property type="match status" value="1"/>
</dbReference>
<dbReference type="Gene3D" id="1.10.1740.10">
    <property type="match status" value="1"/>
</dbReference>
<dbReference type="GO" id="GO:0016987">
    <property type="term" value="F:sigma factor activity"/>
    <property type="evidence" value="ECO:0007669"/>
    <property type="project" value="UniProtKB-KW"/>
</dbReference>
<evidence type="ECO:0000256" key="2">
    <source>
        <dbReference type="ARBA" id="ARBA00023015"/>
    </source>
</evidence>
<feature type="compositionally biased region" description="Low complexity" evidence="6">
    <location>
        <begin position="35"/>
        <end position="46"/>
    </location>
</feature>
<dbReference type="InterPro" id="IPR014284">
    <property type="entry name" value="RNA_pol_sigma-70_dom"/>
</dbReference>
<feature type="region of interest" description="Disordered" evidence="6">
    <location>
        <begin position="1"/>
        <end position="60"/>
    </location>
</feature>
<dbReference type="SUPFAM" id="SSF88946">
    <property type="entry name" value="Sigma2 domain of RNA polymerase sigma factors"/>
    <property type="match status" value="1"/>
</dbReference>
<keyword evidence="3" id="KW-0731">Sigma factor</keyword>
<feature type="compositionally biased region" description="Polar residues" evidence="6">
    <location>
        <begin position="14"/>
        <end position="34"/>
    </location>
</feature>
<dbReference type="NCBIfam" id="TIGR02937">
    <property type="entry name" value="sigma70-ECF"/>
    <property type="match status" value="1"/>
</dbReference>
<dbReference type="PANTHER" id="PTHR30376">
    <property type="entry name" value="SIGMA FACTOR RPOH HEAT SHOCK RELATED"/>
    <property type="match status" value="1"/>
</dbReference>
<keyword evidence="9" id="KW-1185">Reference proteome</keyword>
<reference evidence="8 9" key="1">
    <citation type="submission" date="2017-08" db="EMBL/GenBank/DDBJ databases">
        <title>Reclassification of Bisgaard taxon 37 and 44.</title>
        <authorList>
            <person name="Christensen H."/>
        </authorList>
    </citation>
    <scope>NUCLEOTIDE SEQUENCE [LARGE SCALE GENOMIC DNA]</scope>
    <source>
        <strain evidence="8 9">111</strain>
    </source>
</reference>
<dbReference type="PROSITE" id="PS00716">
    <property type="entry name" value="SIGMA70_2"/>
    <property type="match status" value="1"/>
</dbReference>
<dbReference type="Proteomes" id="UP000265916">
    <property type="component" value="Unassembled WGS sequence"/>
</dbReference>
<keyword evidence="4" id="KW-0238">DNA-binding</keyword>
<evidence type="ECO:0000313" key="8">
    <source>
        <dbReference type="EMBL" id="RIY39591.1"/>
    </source>
</evidence>
<gene>
    <name evidence="8" type="ORF">CKF58_02025</name>
</gene>
<protein>
    <recommendedName>
        <fullName evidence="7">RNA polymerase sigma-70 domain-containing protein</fullName>
    </recommendedName>
</protein>
<dbReference type="InterPro" id="IPR007630">
    <property type="entry name" value="RNA_pol_sigma70_r4"/>
</dbReference>
<dbReference type="GO" id="GO:0003677">
    <property type="term" value="F:DNA binding"/>
    <property type="evidence" value="ECO:0007669"/>
    <property type="project" value="UniProtKB-KW"/>
</dbReference>
<dbReference type="OrthoDB" id="9809557at2"/>
<feature type="domain" description="RNA polymerase sigma-70" evidence="7">
    <location>
        <begin position="311"/>
        <end position="337"/>
    </location>
</feature>
<dbReference type="RefSeq" id="WP_119530336.1">
    <property type="nucleotide sequence ID" value="NZ_JBHSSP010000043.1"/>
</dbReference>
<sequence>MAQETKTKTADIDLNTTTSSMTNAAYSSANVSPITTATSNQSSQTTKQKDNQTNSQNSESRGQEIVYFVGGVRKVLTKEIEDALIKTANDLEIDISERKKAFTTLLQAYTKYIEHLVYKDYKYSNVADEDLNQAAFEGFVEAVKNYDQEKSNGGRLITYAYHHIKKNISKLVNQLAYATKTITTKDASLAKTAILKIRAERPLTNKDYEDIAKTLNNKTASYVRSIEGALTKATSFETDAGDDDENVYNPSAFTTDENSDFAKQVEEDETSRNLREAFFEAFHTLLDEREQYIIKVRVAEDFFPEVKEKATLNEIATKFNLSNERVRQIELKAKQKLSEALAQFRPDPE</sequence>
<feature type="compositionally biased region" description="Polar residues" evidence="6">
    <location>
        <begin position="51"/>
        <end position="60"/>
    </location>
</feature>
<keyword evidence="2" id="KW-0805">Transcription regulation</keyword>
<comment type="similarity">
    <text evidence="1">Belongs to the sigma-70 factor family.</text>
</comment>
<keyword evidence="5" id="KW-0804">Transcription</keyword>
<dbReference type="PRINTS" id="PR00046">
    <property type="entry name" value="SIGMA70FCT"/>
</dbReference>
<evidence type="ECO:0000256" key="3">
    <source>
        <dbReference type="ARBA" id="ARBA00023082"/>
    </source>
</evidence>
<dbReference type="Pfam" id="PF04545">
    <property type="entry name" value="Sigma70_r4"/>
    <property type="match status" value="1"/>
</dbReference>
<dbReference type="EMBL" id="NRJG01000030">
    <property type="protein sequence ID" value="RIY39591.1"/>
    <property type="molecule type" value="Genomic_DNA"/>
</dbReference>
<comment type="caution">
    <text evidence="8">The sequence shown here is derived from an EMBL/GenBank/DDBJ whole genome shotgun (WGS) entry which is preliminary data.</text>
</comment>
<dbReference type="AlphaFoldDB" id="A0A3A1YPY5"/>
<organism evidence="8 9">
    <name type="scientific">Psittacicella hinzii</name>
    <dbReference type="NCBI Taxonomy" id="2028575"/>
    <lineage>
        <taxon>Bacteria</taxon>
        <taxon>Pseudomonadati</taxon>
        <taxon>Pseudomonadota</taxon>
        <taxon>Gammaproteobacteria</taxon>
        <taxon>Pasteurellales</taxon>
        <taxon>Psittacicellaceae</taxon>
        <taxon>Psittacicella</taxon>
    </lineage>
</organism>
<evidence type="ECO:0000256" key="4">
    <source>
        <dbReference type="ARBA" id="ARBA00023125"/>
    </source>
</evidence>
<proteinExistence type="inferred from homology"/>
<dbReference type="InterPro" id="IPR013325">
    <property type="entry name" value="RNA_pol_sigma_r2"/>
</dbReference>